<comment type="caution">
    <text evidence="14">The sequence shown here is derived from an EMBL/GenBank/DDBJ whole genome shotgun (WGS) entry which is preliminary data.</text>
</comment>
<dbReference type="PROSITE" id="PS50113">
    <property type="entry name" value="PAC"/>
    <property type="match status" value="2"/>
</dbReference>
<dbReference type="SUPFAM" id="SSF55874">
    <property type="entry name" value="ATPase domain of HSP90 chaperone/DNA topoisomerase II/histidine kinase"/>
    <property type="match status" value="1"/>
</dbReference>
<dbReference type="InterPro" id="IPR035965">
    <property type="entry name" value="PAS-like_dom_sf"/>
</dbReference>
<dbReference type="InterPro" id="IPR036097">
    <property type="entry name" value="HisK_dim/P_sf"/>
</dbReference>
<evidence type="ECO:0000256" key="6">
    <source>
        <dbReference type="ARBA" id="ARBA00022777"/>
    </source>
</evidence>
<dbReference type="EC" id="2.7.13.3" evidence="2"/>
<feature type="domain" description="Response regulatory" evidence="12">
    <location>
        <begin position="984"/>
        <end position="1109"/>
    </location>
</feature>
<evidence type="ECO:0000256" key="5">
    <source>
        <dbReference type="ARBA" id="ARBA00022679"/>
    </source>
</evidence>
<evidence type="ECO:0000313" key="15">
    <source>
        <dbReference type="Proteomes" id="UP001454086"/>
    </source>
</evidence>
<dbReference type="PANTHER" id="PTHR43047">
    <property type="entry name" value="TWO-COMPONENT HISTIDINE PROTEIN KINASE"/>
    <property type="match status" value="1"/>
</dbReference>
<dbReference type="Proteomes" id="UP001454086">
    <property type="component" value="Unassembled WGS sequence"/>
</dbReference>
<dbReference type="InterPro" id="IPR000014">
    <property type="entry name" value="PAS"/>
</dbReference>
<dbReference type="Pfam" id="PF00512">
    <property type="entry name" value="HisKA"/>
    <property type="match status" value="1"/>
</dbReference>
<feature type="domain" description="PAC" evidence="13">
    <location>
        <begin position="385"/>
        <end position="437"/>
    </location>
</feature>
<name>A0ABV1D4Y9_9FIRM</name>
<comment type="catalytic activity">
    <reaction evidence="1">
        <text>ATP + protein L-histidine = ADP + protein N-phospho-L-histidine.</text>
        <dbReference type="EC" id="2.7.13.3"/>
    </reaction>
</comment>
<dbReference type="Gene3D" id="3.30.565.10">
    <property type="entry name" value="Histidine kinase-like ATPase, C-terminal domain"/>
    <property type="match status" value="1"/>
</dbReference>
<dbReference type="SMART" id="SM00448">
    <property type="entry name" value="REC"/>
    <property type="match status" value="1"/>
</dbReference>
<dbReference type="PROSITE" id="PS50110">
    <property type="entry name" value="RESPONSE_REGULATORY"/>
    <property type="match status" value="1"/>
</dbReference>
<dbReference type="PROSITE" id="PS50109">
    <property type="entry name" value="HIS_KIN"/>
    <property type="match status" value="1"/>
</dbReference>
<dbReference type="InterPro" id="IPR011006">
    <property type="entry name" value="CheY-like_superfamily"/>
</dbReference>
<dbReference type="InterPro" id="IPR001789">
    <property type="entry name" value="Sig_transdc_resp-reg_receiver"/>
</dbReference>
<dbReference type="InterPro" id="IPR036890">
    <property type="entry name" value="HATPase_C_sf"/>
</dbReference>
<evidence type="ECO:0000256" key="3">
    <source>
        <dbReference type="ARBA" id="ARBA00018672"/>
    </source>
</evidence>
<reference evidence="14 15" key="1">
    <citation type="submission" date="2024-03" db="EMBL/GenBank/DDBJ databases">
        <title>Human intestinal bacterial collection.</title>
        <authorList>
            <person name="Pauvert C."/>
            <person name="Hitch T.C.A."/>
            <person name="Clavel T."/>
        </authorList>
    </citation>
    <scope>NUCLEOTIDE SEQUENCE [LARGE SCALE GENOMIC DNA]</scope>
    <source>
        <strain evidence="14 15">CLA-SR-H021</strain>
    </source>
</reference>
<evidence type="ECO:0000256" key="1">
    <source>
        <dbReference type="ARBA" id="ARBA00000085"/>
    </source>
</evidence>
<dbReference type="InterPro" id="IPR032710">
    <property type="entry name" value="NTF2-like_dom_sf"/>
</dbReference>
<gene>
    <name evidence="14" type="ORF">WMQ36_10810</name>
</gene>
<evidence type="ECO:0000313" key="14">
    <source>
        <dbReference type="EMBL" id="MEQ2425465.1"/>
    </source>
</evidence>
<feature type="coiled-coil region" evidence="10">
    <location>
        <begin position="696"/>
        <end position="727"/>
    </location>
</feature>
<dbReference type="InterPro" id="IPR000700">
    <property type="entry name" value="PAS-assoc_C"/>
</dbReference>
<dbReference type="InterPro" id="IPR003594">
    <property type="entry name" value="HATPase_dom"/>
</dbReference>
<keyword evidence="6" id="KW-0418">Kinase</keyword>
<dbReference type="InterPro" id="IPR005467">
    <property type="entry name" value="His_kinase_dom"/>
</dbReference>
<dbReference type="InterPro" id="IPR003661">
    <property type="entry name" value="HisK_dim/P_dom"/>
</dbReference>
<evidence type="ECO:0000259" key="12">
    <source>
        <dbReference type="PROSITE" id="PS50110"/>
    </source>
</evidence>
<keyword evidence="5" id="KW-0808">Transferase</keyword>
<dbReference type="CDD" id="cd17546">
    <property type="entry name" value="REC_hyHK_CKI1_RcsC-like"/>
    <property type="match status" value="1"/>
</dbReference>
<dbReference type="Pfam" id="PF08447">
    <property type="entry name" value="PAS_3"/>
    <property type="match status" value="2"/>
</dbReference>
<dbReference type="CDD" id="cd00082">
    <property type="entry name" value="HisKA"/>
    <property type="match status" value="1"/>
</dbReference>
<comment type="function">
    <text evidence="8">May play the central regulatory role in sporulation. It may be an element of the effector pathway responsible for the activation of sporulation genes in response to nutritional stress. Spo0A may act in concert with spo0H (a sigma factor) to control the expression of some genes that are critical to the sporulation process.</text>
</comment>
<keyword evidence="15" id="KW-1185">Reference proteome</keyword>
<evidence type="ECO:0000256" key="2">
    <source>
        <dbReference type="ARBA" id="ARBA00012438"/>
    </source>
</evidence>
<dbReference type="SUPFAM" id="SSF54427">
    <property type="entry name" value="NTF2-like"/>
    <property type="match status" value="1"/>
</dbReference>
<dbReference type="InterPro" id="IPR001610">
    <property type="entry name" value="PAC"/>
</dbReference>
<dbReference type="InterPro" id="IPR013655">
    <property type="entry name" value="PAS_fold_3"/>
</dbReference>
<dbReference type="SUPFAM" id="SSF47384">
    <property type="entry name" value="Homodimeric domain of signal transducing histidine kinase"/>
    <property type="match status" value="1"/>
</dbReference>
<proteinExistence type="predicted"/>
<dbReference type="CDD" id="cd00130">
    <property type="entry name" value="PAS"/>
    <property type="match status" value="2"/>
</dbReference>
<evidence type="ECO:0000256" key="10">
    <source>
        <dbReference type="SAM" id="Coils"/>
    </source>
</evidence>
<accession>A0ABV1D4Y9</accession>
<feature type="coiled-coil region" evidence="10">
    <location>
        <begin position="156"/>
        <end position="183"/>
    </location>
</feature>
<dbReference type="InterPro" id="IPR004358">
    <property type="entry name" value="Sig_transdc_His_kin-like_C"/>
</dbReference>
<dbReference type="NCBIfam" id="TIGR00229">
    <property type="entry name" value="sensory_box"/>
    <property type="match status" value="1"/>
</dbReference>
<feature type="domain" description="PAC" evidence="13">
    <location>
        <begin position="252"/>
        <end position="303"/>
    </location>
</feature>
<evidence type="ECO:0000256" key="7">
    <source>
        <dbReference type="ARBA" id="ARBA00023012"/>
    </source>
</evidence>
<keyword evidence="10" id="KW-0175">Coiled coil</keyword>
<evidence type="ECO:0000256" key="4">
    <source>
        <dbReference type="ARBA" id="ARBA00022553"/>
    </source>
</evidence>
<dbReference type="InterPro" id="IPR037401">
    <property type="entry name" value="SnoaL-like"/>
</dbReference>
<dbReference type="SMART" id="SM00086">
    <property type="entry name" value="PAC"/>
    <property type="match status" value="2"/>
</dbReference>
<evidence type="ECO:0000256" key="8">
    <source>
        <dbReference type="ARBA" id="ARBA00024867"/>
    </source>
</evidence>
<dbReference type="Gene3D" id="3.40.50.2300">
    <property type="match status" value="1"/>
</dbReference>
<dbReference type="Gene3D" id="3.30.450.20">
    <property type="entry name" value="PAS domain"/>
    <property type="match status" value="3"/>
</dbReference>
<dbReference type="Gene3D" id="3.10.450.50">
    <property type="match status" value="1"/>
</dbReference>
<feature type="modified residue" description="4-aspartylphosphate" evidence="9">
    <location>
        <position position="1036"/>
    </location>
</feature>
<dbReference type="SUPFAM" id="SSF55785">
    <property type="entry name" value="PYP-like sensor domain (PAS domain)"/>
    <property type="match status" value="3"/>
</dbReference>
<dbReference type="Pfam" id="PF02518">
    <property type="entry name" value="HATPase_c"/>
    <property type="match status" value="1"/>
</dbReference>
<feature type="domain" description="Histidine kinase" evidence="11">
    <location>
        <begin position="734"/>
        <end position="958"/>
    </location>
</feature>
<protein>
    <recommendedName>
        <fullName evidence="3">Stage 0 sporulation protein A homolog</fullName>
        <ecNumber evidence="2">2.7.13.3</ecNumber>
    </recommendedName>
</protein>
<dbReference type="Pfam" id="PF13474">
    <property type="entry name" value="SnoaL_3"/>
    <property type="match status" value="1"/>
</dbReference>
<evidence type="ECO:0000256" key="9">
    <source>
        <dbReference type="PROSITE-ProRule" id="PRU00169"/>
    </source>
</evidence>
<keyword evidence="7" id="KW-0902">Two-component regulatory system</keyword>
<dbReference type="EMBL" id="JBBMFM010000033">
    <property type="protein sequence ID" value="MEQ2425465.1"/>
    <property type="molecule type" value="Genomic_DNA"/>
</dbReference>
<dbReference type="Gene3D" id="1.10.287.130">
    <property type="match status" value="1"/>
</dbReference>
<keyword evidence="4 9" id="KW-0597">Phosphoprotein</keyword>
<dbReference type="SUPFAM" id="SSF52172">
    <property type="entry name" value="CheY-like"/>
    <property type="match status" value="1"/>
</dbReference>
<dbReference type="SMART" id="SM00388">
    <property type="entry name" value="HisKA"/>
    <property type="match status" value="1"/>
</dbReference>
<evidence type="ECO:0000259" key="11">
    <source>
        <dbReference type="PROSITE" id="PS50109"/>
    </source>
</evidence>
<dbReference type="CDD" id="cd16922">
    <property type="entry name" value="HATPase_EvgS-ArcB-TorS-like"/>
    <property type="match status" value="1"/>
</dbReference>
<dbReference type="Pfam" id="PF00072">
    <property type="entry name" value="Response_reg"/>
    <property type="match status" value="1"/>
</dbReference>
<sequence>MKNWDGRTNHRRLEEAKEMASRMMHMHYCENDVNGIASLFAPDVLWMGAGEEEYIAGREACVEAFAQMKGSIPRCNIWNEEYDAIQPSDGIYIVTGRMWIATDPSTRMYLKVHQRVSFVFQDQGDRLSCAHIHCSNPYQEMMEGEKFPEKIGRQSFDYVEERMRILEEEMRQKNRQMEVIMSSIAGGLKISNDDDTYSYAFVSREAAALFGYTVDEFMEVTGGTAVGNVYPPDLPGALADCEAAFKDGGLTYSTRYRVRCKDGSLKWIIDSGKKARDAEGRWMVNSLYLDITQSEANAQRLREQTELLASIYDTVPCGIIRFVRGRDGGYRLISTNRTAIRLLGYGTMEEGLADWHDGVLGNVLPQDQEMLRSCYMELRQPGDRQDREYRARWKDGSVHWLEGTNMVVSATPQGDHIIQRTIVDITQRKALQIQLEREQEMYRVSMEASAAVMFEYLMDEDVFISYEPRPGMGVCRHELHDYSKILLEQKIIHPDDIPIVIDNICKGRAEAFEVRCSTPAGRPGDYVWYRVNSRLIMEDGKPGRVVGALYNIHEMKSLLFENSEHLYMNQSALQAINGVYVSMFYVNLIQDSYYAVRLPDAGRKRTLSRAGRFSESLNQYILEQTDEADRERVKSMCARDWLLREINQENEHMEAEFRLAGPEDGASWYRLEIHLVAMEQNRPKTIIIAIRNISSEKQKELEHREEEKKAKQALEEAYAAVNRANQAKSEFLSRMSHDIRTPMNAILGMAAVAEHNLDKGDKVKDCLSKIHTSGDHLLELINAVLDMSKIESGSICLAENPFSLSCMMDEVAQIIQTDIGRKGQHLSVHMQGLGHDAVYGDMVRVKEILLNLLSNAVKYTPENGTIQVSLEEKLSSQSGVGCFEFIVEDDGIGMSPEFQEKMFTPFERAEDERVSQIQGTGLGLPITRNLVQMMNGTIGVESHLNKGTRFVVTIYLKLVDQDKTRRQEPEAISEVPRTFRPGTRILLAEDNELNREIVKELLSLCGLEITCAVNGREAVELFEKNPPGTYGLILMDIQMPVLDGYGASMAIRRMGVDGRRPDGAGIPIIALTANAFADDAYKAKQAGMNEHVTKPLDLDHLLETMHRWMD</sequence>
<organism evidence="14 15">
    <name type="scientific">Enterocloster hominis</name>
    <name type="common">ex Hitch et al. 2024</name>
    <dbReference type="NCBI Taxonomy" id="1917870"/>
    <lineage>
        <taxon>Bacteria</taxon>
        <taxon>Bacillati</taxon>
        <taxon>Bacillota</taxon>
        <taxon>Clostridia</taxon>
        <taxon>Lachnospirales</taxon>
        <taxon>Lachnospiraceae</taxon>
        <taxon>Enterocloster</taxon>
    </lineage>
</organism>
<dbReference type="SMART" id="SM00387">
    <property type="entry name" value="HATPase_c"/>
    <property type="match status" value="1"/>
</dbReference>
<evidence type="ECO:0000259" key="13">
    <source>
        <dbReference type="PROSITE" id="PS50113"/>
    </source>
</evidence>
<dbReference type="PRINTS" id="PR00344">
    <property type="entry name" value="BCTRLSENSOR"/>
</dbReference>